<dbReference type="PANTHER" id="PTHR30576:SF10">
    <property type="entry name" value="SLL5057 PROTEIN"/>
    <property type="match status" value="1"/>
</dbReference>
<dbReference type="Pfam" id="PF02397">
    <property type="entry name" value="Bac_transf"/>
    <property type="match status" value="1"/>
</dbReference>
<evidence type="ECO:0000256" key="1">
    <source>
        <dbReference type="ARBA" id="ARBA00006464"/>
    </source>
</evidence>
<gene>
    <name evidence="4" type="ORF">UR08_07675</name>
</gene>
<keyword evidence="5" id="KW-1185">Reference proteome</keyword>
<protein>
    <recommendedName>
        <fullName evidence="3">Bacterial sugar transferase domain-containing protein</fullName>
    </recommendedName>
</protein>
<keyword evidence="2" id="KW-0472">Membrane</keyword>
<accession>A0A3D8TRY0</accession>
<feature type="domain" description="Bacterial sugar transferase" evidence="3">
    <location>
        <begin position="13"/>
        <end position="201"/>
    </location>
</feature>
<evidence type="ECO:0000259" key="3">
    <source>
        <dbReference type="Pfam" id="PF02397"/>
    </source>
</evidence>
<name>A0A3D8TRY0_9LIST</name>
<reference evidence="5" key="1">
    <citation type="submission" date="2015-04" db="EMBL/GenBank/DDBJ databases">
        <authorList>
            <person name="Schardt J."/>
            <person name="Mueller-Herbst S."/>
            <person name="Scherer S."/>
            <person name="Huptas C."/>
        </authorList>
    </citation>
    <scope>NUCLEOTIDE SEQUENCE [LARGE SCALE GENOMIC DNA]</scope>
    <source>
        <strain evidence="5">Kiel-L1</strain>
    </source>
</reference>
<evidence type="ECO:0000256" key="2">
    <source>
        <dbReference type="SAM" id="Phobius"/>
    </source>
</evidence>
<feature type="transmembrane region" description="Helical" evidence="2">
    <location>
        <begin position="15"/>
        <end position="39"/>
    </location>
</feature>
<organism evidence="4 5">
    <name type="scientific">Listeria kieliensis</name>
    <dbReference type="NCBI Taxonomy" id="1621700"/>
    <lineage>
        <taxon>Bacteria</taxon>
        <taxon>Bacillati</taxon>
        <taxon>Bacillota</taxon>
        <taxon>Bacilli</taxon>
        <taxon>Bacillales</taxon>
        <taxon>Listeriaceae</taxon>
        <taxon>Listeria</taxon>
    </lineage>
</organism>
<dbReference type="EMBL" id="LARY01000002">
    <property type="protein sequence ID" value="RDX01515.1"/>
    <property type="molecule type" value="Genomic_DNA"/>
</dbReference>
<comment type="similarity">
    <text evidence="1">Belongs to the bacterial sugar transferase family.</text>
</comment>
<proteinExistence type="inferred from homology"/>
<sequence length="207" mass="23699">MYLVNESFYVKVKRFLGIFLATVGLLILLPLFGIVALLIKVSEPKGSIFFKQIRVGKAGKTFEIYKFRTMKMDAEKELQKYLELNEVSGPMFKIKKDPRITRIGKILRKTSIDELPQLLNVLKGDMALIGPRPPLPREVEVYTAYDKQRLQITPGCTGMWQVSGRNTLSFHEMVELDLFYIRNVSPSLDAKILCRTVLVLFHPKGAY</sequence>
<comment type="caution">
    <text evidence="4">The sequence shown here is derived from an EMBL/GenBank/DDBJ whole genome shotgun (WGS) entry which is preliminary data.</text>
</comment>
<dbReference type="PANTHER" id="PTHR30576">
    <property type="entry name" value="COLANIC BIOSYNTHESIS UDP-GLUCOSE LIPID CARRIER TRANSFERASE"/>
    <property type="match status" value="1"/>
</dbReference>
<evidence type="ECO:0000313" key="4">
    <source>
        <dbReference type="EMBL" id="RDX01515.1"/>
    </source>
</evidence>
<dbReference type="AlphaFoldDB" id="A0A3D8TRY0"/>
<evidence type="ECO:0000313" key="5">
    <source>
        <dbReference type="Proteomes" id="UP000257055"/>
    </source>
</evidence>
<dbReference type="Proteomes" id="UP000257055">
    <property type="component" value="Unassembled WGS sequence"/>
</dbReference>
<keyword evidence="2" id="KW-1133">Transmembrane helix</keyword>
<keyword evidence="2" id="KW-0812">Transmembrane</keyword>
<dbReference type="GO" id="GO:0016780">
    <property type="term" value="F:phosphotransferase activity, for other substituted phosphate groups"/>
    <property type="evidence" value="ECO:0007669"/>
    <property type="project" value="TreeGrafter"/>
</dbReference>
<dbReference type="InterPro" id="IPR003362">
    <property type="entry name" value="Bact_transf"/>
</dbReference>